<keyword evidence="6" id="KW-0805">Transcription regulation</keyword>
<dbReference type="GO" id="GO:0005634">
    <property type="term" value="C:nucleus"/>
    <property type="evidence" value="ECO:0007669"/>
    <property type="project" value="UniProtKB-SubCell"/>
</dbReference>
<dbReference type="EMBL" id="JAODUO010000001">
    <property type="protein sequence ID" value="KAK2194286.1"/>
    <property type="molecule type" value="Genomic_DNA"/>
</dbReference>
<keyword evidence="7 13" id="KW-0238">DNA-binding</keyword>
<comment type="subcellular location">
    <subcellularLocation>
        <location evidence="1">Nucleus</location>
    </subcellularLocation>
</comment>
<dbReference type="GO" id="GO:0000978">
    <property type="term" value="F:RNA polymerase II cis-regulatory region sequence-specific DNA binding"/>
    <property type="evidence" value="ECO:0007669"/>
    <property type="project" value="TreeGrafter"/>
</dbReference>
<keyword evidence="9 13" id="KW-0539">Nucleus</keyword>
<dbReference type="Proteomes" id="UP001209878">
    <property type="component" value="Unassembled WGS sequence"/>
</dbReference>
<feature type="DNA-binding region" description="HMG box" evidence="13">
    <location>
        <begin position="416"/>
        <end position="484"/>
    </location>
</feature>
<evidence type="ECO:0000259" key="14">
    <source>
        <dbReference type="PROSITE" id="PS50118"/>
    </source>
</evidence>
<evidence type="ECO:0000313" key="16">
    <source>
        <dbReference type="EMBL" id="KAK2194286.1"/>
    </source>
</evidence>
<evidence type="ECO:0000256" key="9">
    <source>
        <dbReference type="ARBA" id="ARBA00023242"/>
    </source>
</evidence>
<dbReference type="GO" id="GO:0003723">
    <property type="term" value="F:RNA binding"/>
    <property type="evidence" value="ECO:0007669"/>
    <property type="project" value="InterPro"/>
</dbReference>
<dbReference type="PROSITE" id="PS50118">
    <property type="entry name" value="HMG_BOX_2"/>
    <property type="match status" value="1"/>
</dbReference>
<evidence type="ECO:0000256" key="7">
    <source>
        <dbReference type="ARBA" id="ARBA00023125"/>
    </source>
</evidence>
<keyword evidence="5" id="KW-0832">Ubl conjugation</keyword>
<dbReference type="Pfam" id="PF00505">
    <property type="entry name" value="HMG_box"/>
    <property type="match status" value="1"/>
</dbReference>
<reference evidence="16" key="1">
    <citation type="journal article" date="2023" name="Mol. Biol. Evol.">
        <title>Third-Generation Sequencing Reveals the Adaptive Role of the Epigenome in Three Deep-Sea Polychaetes.</title>
        <authorList>
            <person name="Perez M."/>
            <person name="Aroh O."/>
            <person name="Sun Y."/>
            <person name="Lan Y."/>
            <person name="Juniper S.K."/>
            <person name="Young C.R."/>
            <person name="Angers B."/>
            <person name="Qian P.Y."/>
        </authorList>
    </citation>
    <scope>NUCLEOTIDE SEQUENCE</scope>
    <source>
        <strain evidence="16">R07B-5</strain>
    </source>
</reference>
<dbReference type="PROSITE" id="PS51148">
    <property type="entry name" value="AXH"/>
    <property type="match status" value="1"/>
</dbReference>
<keyword evidence="4" id="KW-0879">Wnt signaling pathway</keyword>
<evidence type="ECO:0000256" key="11">
    <source>
        <dbReference type="ARBA" id="ARBA00030026"/>
    </source>
</evidence>
<evidence type="ECO:0000256" key="8">
    <source>
        <dbReference type="ARBA" id="ARBA00023163"/>
    </source>
</evidence>
<evidence type="ECO:0000256" key="1">
    <source>
        <dbReference type="ARBA" id="ARBA00004123"/>
    </source>
</evidence>
<comment type="function">
    <text evidence="10">Transcriptional repressor that binds to the promoter region of target genes. Plays a role in the regulation of the cell cycle and of the Wnt pathway. Binds preferentially to the sequence 5'-TTCATTCATTCA-3'. Binding to the histone H1.0 promoter is enhanced by interaction with RB1. Disrupts the interaction between DNA and TCF4.</text>
</comment>
<dbReference type="SMART" id="SM00398">
    <property type="entry name" value="HMG"/>
    <property type="match status" value="1"/>
</dbReference>
<dbReference type="SMART" id="SM00536">
    <property type="entry name" value="AXH"/>
    <property type="match status" value="1"/>
</dbReference>
<keyword evidence="3" id="KW-0678">Repressor</keyword>
<dbReference type="AlphaFoldDB" id="A0AAD9PGT8"/>
<evidence type="ECO:0000259" key="15">
    <source>
        <dbReference type="PROSITE" id="PS51148"/>
    </source>
</evidence>
<gene>
    <name evidence="16" type="ORF">NP493_1g12053</name>
</gene>
<evidence type="ECO:0000256" key="12">
    <source>
        <dbReference type="ARBA" id="ARBA00030708"/>
    </source>
</evidence>
<name>A0AAD9PGT8_RIDPI</name>
<dbReference type="InterPro" id="IPR036910">
    <property type="entry name" value="HMG_box_dom_sf"/>
</dbReference>
<keyword evidence="17" id="KW-1185">Reference proteome</keyword>
<proteinExistence type="predicted"/>
<dbReference type="GO" id="GO:0000981">
    <property type="term" value="F:DNA-binding transcription factor activity, RNA polymerase II-specific"/>
    <property type="evidence" value="ECO:0007669"/>
    <property type="project" value="TreeGrafter"/>
</dbReference>
<evidence type="ECO:0000256" key="6">
    <source>
        <dbReference type="ARBA" id="ARBA00023015"/>
    </source>
</evidence>
<dbReference type="InterPro" id="IPR039655">
    <property type="entry name" value="HBP1"/>
</dbReference>
<dbReference type="GO" id="GO:0016055">
    <property type="term" value="P:Wnt signaling pathway"/>
    <property type="evidence" value="ECO:0007669"/>
    <property type="project" value="UniProtKB-KW"/>
</dbReference>
<evidence type="ECO:0000313" key="17">
    <source>
        <dbReference type="Proteomes" id="UP001209878"/>
    </source>
</evidence>
<dbReference type="InterPro" id="IPR009071">
    <property type="entry name" value="HMG_box_dom"/>
</dbReference>
<evidence type="ECO:0000256" key="10">
    <source>
        <dbReference type="ARBA" id="ARBA00025095"/>
    </source>
</evidence>
<dbReference type="SUPFAM" id="SSF102031">
    <property type="entry name" value="AXH domain"/>
    <property type="match status" value="1"/>
</dbReference>
<dbReference type="InterPro" id="IPR003652">
    <property type="entry name" value="Ataxin_AXH_dom"/>
</dbReference>
<organism evidence="16 17">
    <name type="scientific">Ridgeia piscesae</name>
    <name type="common">Tubeworm</name>
    <dbReference type="NCBI Taxonomy" id="27915"/>
    <lineage>
        <taxon>Eukaryota</taxon>
        <taxon>Metazoa</taxon>
        <taxon>Spiralia</taxon>
        <taxon>Lophotrochozoa</taxon>
        <taxon>Annelida</taxon>
        <taxon>Polychaeta</taxon>
        <taxon>Sedentaria</taxon>
        <taxon>Canalipalpata</taxon>
        <taxon>Sabellida</taxon>
        <taxon>Siboglinidae</taxon>
        <taxon>Ridgeia</taxon>
    </lineage>
</organism>
<evidence type="ECO:0000256" key="2">
    <source>
        <dbReference type="ARBA" id="ARBA00017229"/>
    </source>
</evidence>
<sequence length="597" mass="67766">MLKPNQSCPVLLTIGVDRETSGLLFAHQRSGGVDVISHLCKRCLKAVQRLQDMKRWTKCCLGRTNNSEREQQLFGCIACLYDLEHTTFLMSELSRQPLQCEQADVFPLRLWPRQRAEYDGGCLVDVAGEDSNCCRLTQLAIIATGPHSPLRYSSVSTNFSSPLPDMHTYSRRPDKEPKRPALMKLPVDVTCHRECKRQEEQPYPIPGEIRENTDTHQWPAVVWQCFMKGTTVSFGGRGQVAWHLVDDLAQQERLGPKTSLISSYQRYAPNGLKLSHVGEQKCGGTFAEDTIGTFVLTFSPEVRGQPQLRARCIKGHPFFVKDKGWCSLQPDVTARHYGMWCSELELEDWCLPPSHPDAIVTHHALDTFKSYDLTPMDSTAVITLCNMARKRSLSQSDAVTTVDQGKKADNALAHRAKRPMNAFMLFAKKCRMEFTRMYPGRDNREISVLLGNTWQKMKMEERKMYAVEARLLAEQYKKLNPDCWKRKRAASWCLERLVKEYEANIQDDHTRIKEAKAVSQALTEKTSEMQAVKPYRTIQRGEPPTRPVPATFSSSTEPQHKFMPLLARMSFRDSASGHFGFGPLAENASIFLEGPGD</sequence>
<accession>A0AAD9PGT8</accession>
<dbReference type="PANTHER" id="PTHR15499:SF3">
    <property type="entry name" value="HMG BOX-CONTAINING PROTEIN 1"/>
    <property type="match status" value="1"/>
</dbReference>
<dbReference type="SUPFAM" id="SSF47095">
    <property type="entry name" value="HMG-box"/>
    <property type="match status" value="1"/>
</dbReference>
<protein>
    <recommendedName>
        <fullName evidence="2">HMG box-containing protein 1</fullName>
    </recommendedName>
    <alternativeName>
        <fullName evidence="12">HMG box transcription factor 1</fullName>
    </alternativeName>
    <alternativeName>
        <fullName evidence="11">High mobility group box transcription factor 1</fullName>
    </alternativeName>
</protein>
<dbReference type="InterPro" id="IPR036096">
    <property type="entry name" value="Ataxin_AXH_dom_sf"/>
</dbReference>
<evidence type="ECO:0000256" key="3">
    <source>
        <dbReference type="ARBA" id="ARBA00022491"/>
    </source>
</evidence>
<feature type="domain" description="AXH" evidence="15">
    <location>
        <begin position="214"/>
        <end position="361"/>
    </location>
</feature>
<evidence type="ECO:0000256" key="4">
    <source>
        <dbReference type="ARBA" id="ARBA00022687"/>
    </source>
</evidence>
<dbReference type="Gene3D" id="1.10.30.10">
    <property type="entry name" value="High mobility group box domain"/>
    <property type="match status" value="1"/>
</dbReference>
<evidence type="ECO:0000256" key="13">
    <source>
        <dbReference type="PROSITE-ProRule" id="PRU00267"/>
    </source>
</evidence>
<feature type="domain" description="HMG box" evidence="14">
    <location>
        <begin position="416"/>
        <end position="484"/>
    </location>
</feature>
<dbReference type="PANTHER" id="PTHR15499">
    <property type="entry name" value="HMG BOX-CONTAINING PROTEIN 1"/>
    <property type="match status" value="1"/>
</dbReference>
<evidence type="ECO:0000256" key="5">
    <source>
        <dbReference type="ARBA" id="ARBA00022843"/>
    </source>
</evidence>
<comment type="caution">
    <text evidence="16">The sequence shown here is derived from an EMBL/GenBank/DDBJ whole genome shotgun (WGS) entry which is preliminary data.</text>
</comment>
<keyword evidence="8" id="KW-0804">Transcription</keyword>
<dbReference type="Pfam" id="PF08517">
    <property type="entry name" value="AXH"/>
    <property type="match status" value="1"/>
</dbReference>